<dbReference type="AlphaFoldDB" id="A0A9K3JAW3"/>
<sequence>MSWLFNEGLSLPDTLSMDFPLILPDSLLVAASNCVPFKCNDPDRIISLYTGSVKQLLPVDSNSWHRSSVRLTKPKAACLDTLLPTLLGA</sequence>
<proteinExistence type="predicted"/>
<accession>A0A9K3JAW3</accession>
<name>A0A9K3JAW3_HELAN</name>
<evidence type="ECO:0000313" key="2">
    <source>
        <dbReference type="Proteomes" id="UP000215914"/>
    </source>
</evidence>
<organism evidence="1 2">
    <name type="scientific">Helianthus annuus</name>
    <name type="common">Common sunflower</name>
    <dbReference type="NCBI Taxonomy" id="4232"/>
    <lineage>
        <taxon>Eukaryota</taxon>
        <taxon>Viridiplantae</taxon>
        <taxon>Streptophyta</taxon>
        <taxon>Embryophyta</taxon>
        <taxon>Tracheophyta</taxon>
        <taxon>Spermatophyta</taxon>
        <taxon>Magnoliopsida</taxon>
        <taxon>eudicotyledons</taxon>
        <taxon>Gunneridae</taxon>
        <taxon>Pentapetalae</taxon>
        <taxon>asterids</taxon>
        <taxon>campanulids</taxon>
        <taxon>Asterales</taxon>
        <taxon>Asteraceae</taxon>
        <taxon>Asteroideae</taxon>
        <taxon>Heliantheae alliance</taxon>
        <taxon>Heliantheae</taxon>
        <taxon>Helianthus</taxon>
    </lineage>
</organism>
<dbReference type="EMBL" id="MNCJ02000319">
    <property type="protein sequence ID" value="KAF5812128.1"/>
    <property type="molecule type" value="Genomic_DNA"/>
</dbReference>
<evidence type="ECO:0000313" key="1">
    <source>
        <dbReference type="EMBL" id="KAF5812128.1"/>
    </source>
</evidence>
<keyword evidence="2" id="KW-1185">Reference proteome</keyword>
<reference evidence="1" key="1">
    <citation type="journal article" date="2017" name="Nature">
        <title>The sunflower genome provides insights into oil metabolism, flowering and Asterid evolution.</title>
        <authorList>
            <person name="Badouin H."/>
            <person name="Gouzy J."/>
            <person name="Grassa C.J."/>
            <person name="Murat F."/>
            <person name="Staton S.E."/>
            <person name="Cottret L."/>
            <person name="Lelandais-Briere C."/>
            <person name="Owens G.L."/>
            <person name="Carrere S."/>
            <person name="Mayjonade B."/>
            <person name="Legrand L."/>
            <person name="Gill N."/>
            <person name="Kane N.C."/>
            <person name="Bowers J.E."/>
            <person name="Hubner S."/>
            <person name="Bellec A."/>
            <person name="Berard A."/>
            <person name="Berges H."/>
            <person name="Blanchet N."/>
            <person name="Boniface M.C."/>
            <person name="Brunel D."/>
            <person name="Catrice O."/>
            <person name="Chaidir N."/>
            <person name="Claudel C."/>
            <person name="Donnadieu C."/>
            <person name="Faraut T."/>
            <person name="Fievet G."/>
            <person name="Helmstetter N."/>
            <person name="King M."/>
            <person name="Knapp S.J."/>
            <person name="Lai Z."/>
            <person name="Le Paslier M.C."/>
            <person name="Lippi Y."/>
            <person name="Lorenzon L."/>
            <person name="Mandel J.R."/>
            <person name="Marage G."/>
            <person name="Marchand G."/>
            <person name="Marquand E."/>
            <person name="Bret-Mestries E."/>
            <person name="Morien E."/>
            <person name="Nambeesan S."/>
            <person name="Nguyen T."/>
            <person name="Pegot-Espagnet P."/>
            <person name="Pouilly N."/>
            <person name="Raftis F."/>
            <person name="Sallet E."/>
            <person name="Schiex T."/>
            <person name="Thomas J."/>
            <person name="Vandecasteele C."/>
            <person name="Vares D."/>
            <person name="Vear F."/>
            <person name="Vautrin S."/>
            <person name="Crespi M."/>
            <person name="Mangin B."/>
            <person name="Burke J.M."/>
            <person name="Salse J."/>
            <person name="Munos S."/>
            <person name="Vincourt P."/>
            <person name="Rieseberg L.H."/>
            <person name="Langlade N.B."/>
        </authorList>
    </citation>
    <scope>NUCLEOTIDE SEQUENCE</scope>
    <source>
        <tissue evidence="1">Leaves</tissue>
    </source>
</reference>
<comment type="caution">
    <text evidence="1">The sequence shown here is derived from an EMBL/GenBank/DDBJ whole genome shotgun (WGS) entry which is preliminary data.</text>
</comment>
<reference evidence="1" key="2">
    <citation type="submission" date="2020-06" db="EMBL/GenBank/DDBJ databases">
        <title>Helianthus annuus Genome sequencing and assembly Release 2.</title>
        <authorList>
            <person name="Gouzy J."/>
            <person name="Langlade N."/>
            <person name="Munos S."/>
        </authorList>
    </citation>
    <scope>NUCLEOTIDE SEQUENCE</scope>
    <source>
        <tissue evidence="1">Leaves</tissue>
    </source>
</reference>
<protein>
    <submittedName>
        <fullName evidence="1">Uncharacterized protein</fullName>
    </submittedName>
</protein>
<dbReference type="Proteomes" id="UP000215914">
    <property type="component" value="Unassembled WGS sequence"/>
</dbReference>
<gene>
    <name evidence="1" type="ORF">HanXRQr2_Chr04g0189121</name>
</gene>
<dbReference type="Gramene" id="mRNA:HanXRQr2_Chr04g0189121">
    <property type="protein sequence ID" value="mRNA:HanXRQr2_Chr04g0189121"/>
    <property type="gene ID" value="HanXRQr2_Chr04g0189121"/>
</dbReference>